<keyword evidence="6" id="KW-1185">Reference proteome</keyword>
<dbReference type="OrthoDB" id="5363558at2"/>
<sequence length="143" mass="15641">MRKILFLTMILTSAIFARSIVIDVVEHRPVYEIKEKTHMVENCNKSDYNIAGTVLGGVAGGVLGHQIGGGTGKKLATVAGTVLGGYAGNKAEGNIRNKQGCTYKEEVSEDKVLTGYRNIGYYNGKEYSKITLEKQEKIRIDVK</sequence>
<name>A0A2P8QZV3_9BACT</name>
<dbReference type="PANTHER" id="PTHR35603:SF2">
    <property type="entry name" value="OUTER MEMBRANE LIPOPROTEIN"/>
    <property type="match status" value="1"/>
</dbReference>
<dbReference type="Proteomes" id="UP000240535">
    <property type="component" value="Unassembled WGS sequence"/>
</dbReference>
<organism evidence="5 6">
    <name type="scientific">Campylobacter blaseri</name>
    <dbReference type="NCBI Taxonomy" id="2042961"/>
    <lineage>
        <taxon>Bacteria</taxon>
        <taxon>Pseudomonadati</taxon>
        <taxon>Campylobacterota</taxon>
        <taxon>Epsilonproteobacteria</taxon>
        <taxon>Campylobacterales</taxon>
        <taxon>Campylobacteraceae</taxon>
        <taxon>Campylobacter</taxon>
    </lineage>
</organism>
<proteinExistence type="predicted"/>
<dbReference type="EMBL" id="PDHH01000005">
    <property type="protein sequence ID" value="PSM51781.1"/>
    <property type="molecule type" value="Genomic_DNA"/>
</dbReference>
<evidence type="ECO:0000256" key="1">
    <source>
        <dbReference type="ARBA" id="ARBA00004370"/>
    </source>
</evidence>
<dbReference type="PANTHER" id="PTHR35603">
    <property type="match status" value="1"/>
</dbReference>
<evidence type="ECO:0000259" key="4">
    <source>
        <dbReference type="Pfam" id="PF05433"/>
    </source>
</evidence>
<dbReference type="RefSeq" id="WP_106871898.1">
    <property type="nucleotide sequence ID" value="NZ_CP053841.1"/>
</dbReference>
<accession>A0A2P8QZV3</accession>
<keyword evidence="3" id="KW-0732">Signal</keyword>
<dbReference type="InterPro" id="IPR051407">
    <property type="entry name" value="Bact_OM_lipoprot/Surf_antigen"/>
</dbReference>
<feature type="signal peptide" evidence="3">
    <location>
        <begin position="1"/>
        <end position="17"/>
    </location>
</feature>
<comment type="subcellular location">
    <subcellularLocation>
        <location evidence="1">Membrane</location>
    </subcellularLocation>
</comment>
<feature type="domain" description="Glycine zipper 2TM" evidence="4">
    <location>
        <begin position="51"/>
        <end position="91"/>
    </location>
</feature>
<dbReference type="AlphaFoldDB" id="A0A2P8QZV3"/>
<evidence type="ECO:0000256" key="2">
    <source>
        <dbReference type="ARBA" id="ARBA00023136"/>
    </source>
</evidence>
<comment type="caution">
    <text evidence="5">The sequence shown here is derived from an EMBL/GenBank/DDBJ whole genome shotgun (WGS) entry which is preliminary data.</text>
</comment>
<dbReference type="GO" id="GO:0019867">
    <property type="term" value="C:outer membrane"/>
    <property type="evidence" value="ECO:0007669"/>
    <property type="project" value="InterPro"/>
</dbReference>
<dbReference type="Pfam" id="PF05433">
    <property type="entry name" value="Rick_17kDa_Anti"/>
    <property type="match status" value="1"/>
</dbReference>
<evidence type="ECO:0000313" key="6">
    <source>
        <dbReference type="Proteomes" id="UP000240535"/>
    </source>
</evidence>
<reference evidence="6" key="1">
    <citation type="submission" date="2017-10" db="EMBL/GenBank/DDBJ databases">
        <title>Campylobacter species from seals.</title>
        <authorList>
            <person name="Gilbert M.J."/>
            <person name="Zomer A.L."/>
            <person name="Timmerman A.J."/>
            <person name="Duim B."/>
            <person name="Wagenaar J.A."/>
        </authorList>
    </citation>
    <scope>NUCLEOTIDE SEQUENCE [LARGE SCALE GENOMIC DNA]</scope>
    <source>
        <strain evidence="6">17S00004-5</strain>
    </source>
</reference>
<feature type="chain" id="PRO_5015163034" description="Glycine zipper 2TM domain-containing protein" evidence="3">
    <location>
        <begin position="18"/>
        <end position="143"/>
    </location>
</feature>
<evidence type="ECO:0000256" key="3">
    <source>
        <dbReference type="SAM" id="SignalP"/>
    </source>
</evidence>
<keyword evidence="2" id="KW-0472">Membrane</keyword>
<protein>
    <recommendedName>
        <fullName evidence="4">Glycine zipper 2TM domain-containing protein</fullName>
    </recommendedName>
</protein>
<gene>
    <name evidence="5" type="ORF">CQ405_06540</name>
</gene>
<dbReference type="InterPro" id="IPR008816">
    <property type="entry name" value="Gly_zipper_2TM_dom"/>
</dbReference>
<evidence type="ECO:0000313" key="5">
    <source>
        <dbReference type="EMBL" id="PSM51781.1"/>
    </source>
</evidence>